<evidence type="ECO:0000256" key="4">
    <source>
        <dbReference type="ARBA" id="ARBA00022980"/>
    </source>
</evidence>
<organism evidence="7 8">
    <name type="scientific">Colletotrichum kahawae</name>
    <name type="common">Coffee berry disease fungus</name>
    <dbReference type="NCBI Taxonomy" id="34407"/>
    <lineage>
        <taxon>Eukaryota</taxon>
        <taxon>Fungi</taxon>
        <taxon>Dikarya</taxon>
        <taxon>Ascomycota</taxon>
        <taxon>Pezizomycotina</taxon>
        <taxon>Sordariomycetes</taxon>
        <taxon>Hypocreomycetidae</taxon>
        <taxon>Glomerellales</taxon>
        <taxon>Glomerellaceae</taxon>
        <taxon>Colletotrichum</taxon>
        <taxon>Colletotrichum gloeosporioides species complex</taxon>
    </lineage>
</organism>
<dbReference type="InterPro" id="IPR019189">
    <property type="entry name" value="Ribosomal_mL41"/>
</dbReference>
<accession>A0AAE0DAC9</accession>
<dbReference type="PANTHER" id="PTHR21338:SF0">
    <property type="entry name" value="LARGE RIBOSOMAL SUBUNIT PROTEIN ML41"/>
    <property type="match status" value="1"/>
</dbReference>
<keyword evidence="3" id="KW-0809">Transit peptide</keyword>
<comment type="similarity">
    <text evidence="2">Belongs to the mitochondrion-specific ribosomal protein mL41 family.</text>
</comment>
<dbReference type="AlphaFoldDB" id="A0AAE0DAC9"/>
<name>A0AAE0DAC9_COLKA</name>
<dbReference type="Proteomes" id="UP001281614">
    <property type="component" value="Unassembled WGS sequence"/>
</dbReference>
<proteinExistence type="inferred from homology"/>
<evidence type="ECO:0000256" key="3">
    <source>
        <dbReference type="ARBA" id="ARBA00022946"/>
    </source>
</evidence>
<evidence type="ECO:0000256" key="6">
    <source>
        <dbReference type="ARBA" id="ARBA00023274"/>
    </source>
</evidence>
<dbReference type="EMBL" id="VYYT01000079">
    <property type="protein sequence ID" value="KAK2771558.1"/>
    <property type="molecule type" value="Genomic_DNA"/>
</dbReference>
<dbReference type="GO" id="GO:0003735">
    <property type="term" value="F:structural constituent of ribosome"/>
    <property type="evidence" value="ECO:0007669"/>
    <property type="project" value="InterPro"/>
</dbReference>
<keyword evidence="6" id="KW-0687">Ribonucleoprotein</keyword>
<sequence length="104" mass="12052">MRPSPILQVLKFRHMRLTTKDVNKGYYKGNRTGAMGEHNKYGGYQIHYQKVRTYVVPEGLSDFKLTPFVSEQVKPSKGTYRKNGDGPRDPVLFLNAWKERNGFD</sequence>
<comment type="subcellular location">
    <subcellularLocation>
        <location evidence="1">Mitochondrion</location>
    </subcellularLocation>
</comment>
<evidence type="ECO:0000313" key="7">
    <source>
        <dbReference type="EMBL" id="KAK2771558.1"/>
    </source>
</evidence>
<reference evidence="7" key="1">
    <citation type="submission" date="2023-02" db="EMBL/GenBank/DDBJ databases">
        <title>Colletotrichum kahawae CIFC_Que2 genome sequencing and assembly.</title>
        <authorList>
            <person name="Baroncelli R."/>
        </authorList>
    </citation>
    <scope>NUCLEOTIDE SEQUENCE</scope>
    <source>
        <strain evidence="7">CIFC_Que2</strain>
    </source>
</reference>
<protein>
    <submittedName>
        <fullName evidence="7">50s ribosomal protein 27</fullName>
    </submittedName>
</protein>
<comment type="caution">
    <text evidence="7">The sequence shown here is derived from an EMBL/GenBank/DDBJ whole genome shotgun (WGS) entry which is preliminary data.</text>
</comment>
<keyword evidence="5" id="KW-0496">Mitochondrion</keyword>
<evidence type="ECO:0000256" key="1">
    <source>
        <dbReference type="ARBA" id="ARBA00004173"/>
    </source>
</evidence>
<dbReference type="Pfam" id="PF09809">
    <property type="entry name" value="MRP-L27"/>
    <property type="match status" value="1"/>
</dbReference>
<dbReference type="GO" id="GO:0005762">
    <property type="term" value="C:mitochondrial large ribosomal subunit"/>
    <property type="evidence" value="ECO:0007669"/>
    <property type="project" value="InterPro"/>
</dbReference>
<keyword evidence="8" id="KW-1185">Reference proteome</keyword>
<evidence type="ECO:0000256" key="5">
    <source>
        <dbReference type="ARBA" id="ARBA00023128"/>
    </source>
</evidence>
<keyword evidence="4 7" id="KW-0689">Ribosomal protein</keyword>
<dbReference type="PANTHER" id="PTHR21338">
    <property type="entry name" value="MITOCHONDRIAL RIBOSOMAL PROTEIN L41"/>
    <property type="match status" value="1"/>
</dbReference>
<evidence type="ECO:0000256" key="2">
    <source>
        <dbReference type="ARBA" id="ARBA00010152"/>
    </source>
</evidence>
<evidence type="ECO:0000313" key="8">
    <source>
        <dbReference type="Proteomes" id="UP001281614"/>
    </source>
</evidence>
<gene>
    <name evidence="7" type="ORF">CKAH01_04133</name>
</gene>
<dbReference type="GO" id="GO:0006412">
    <property type="term" value="P:translation"/>
    <property type="evidence" value="ECO:0007669"/>
    <property type="project" value="TreeGrafter"/>
</dbReference>